<reference evidence="7" key="2">
    <citation type="submission" date="2023-02" db="EMBL/GenBank/DDBJ databases">
        <authorList>
            <consortium name="DOE Joint Genome Institute"/>
            <person name="Mondo S.J."/>
            <person name="Chang Y."/>
            <person name="Wang Y."/>
            <person name="Ahrendt S."/>
            <person name="Andreopoulos W."/>
            <person name="Barry K."/>
            <person name="Beard J."/>
            <person name="Benny G.L."/>
            <person name="Blankenship S."/>
            <person name="Bonito G."/>
            <person name="Cuomo C."/>
            <person name="Desiro A."/>
            <person name="Gervers K.A."/>
            <person name="Hundley H."/>
            <person name="Kuo A."/>
            <person name="LaButti K."/>
            <person name="Lang B.F."/>
            <person name="Lipzen A."/>
            <person name="O'Donnell K."/>
            <person name="Pangilinan J."/>
            <person name="Reynolds N."/>
            <person name="Sandor L."/>
            <person name="Smith M.W."/>
            <person name="Tsang A."/>
            <person name="Grigoriev I.V."/>
            <person name="Stajich J.E."/>
            <person name="Spatafora J.W."/>
        </authorList>
    </citation>
    <scope>NUCLEOTIDE SEQUENCE</scope>
    <source>
        <strain evidence="7">RSA 2281</strain>
    </source>
</reference>
<dbReference type="GO" id="GO:0008270">
    <property type="term" value="F:zinc ion binding"/>
    <property type="evidence" value="ECO:0007669"/>
    <property type="project" value="UniProtKB-KW"/>
</dbReference>
<accession>A0AAD5JSQ6</accession>
<dbReference type="AlphaFoldDB" id="A0AAD5JSQ6"/>
<evidence type="ECO:0000259" key="6">
    <source>
        <dbReference type="PROSITE" id="PS50114"/>
    </source>
</evidence>
<evidence type="ECO:0000256" key="3">
    <source>
        <dbReference type="ARBA" id="ARBA00022833"/>
    </source>
</evidence>
<dbReference type="GO" id="GO:0043565">
    <property type="term" value="F:sequence-specific DNA binding"/>
    <property type="evidence" value="ECO:0007669"/>
    <property type="project" value="InterPro"/>
</dbReference>
<dbReference type="InterPro" id="IPR013088">
    <property type="entry name" value="Znf_NHR/GATA"/>
</dbReference>
<feature type="compositionally biased region" description="Low complexity" evidence="5">
    <location>
        <begin position="129"/>
        <end position="143"/>
    </location>
</feature>
<dbReference type="GO" id="GO:0006355">
    <property type="term" value="P:regulation of DNA-templated transcription"/>
    <property type="evidence" value="ECO:0007669"/>
    <property type="project" value="InterPro"/>
</dbReference>
<evidence type="ECO:0000313" key="7">
    <source>
        <dbReference type="EMBL" id="KAI9252824.1"/>
    </source>
</evidence>
<evidence type="ECO:0000256" key="4">
    <source>
        <dbReference type="PROSITE-ProRule" id="PRU00094"/>
    </source>
</evidence>
<evidence type="ECO:0000256" key="2">
    <source>
        <dbReference type="ARBA" id="ARBA00022771"/>
    </source>
</evidence>
<dbReference type="InterPro" id="IPR051140">
    <property type="entry name" value="GATA_TF"/>
</dbReference>
<evidence type="ECO:0000256" key="5">
    <source>
        <dbReference type="SAM" id="MobiDB-lite"/>
    </source>
</evidence>
<keyword evidence="2 4" id="KW-0863">Zinc-finger</keyword>
<name>A0AAD5JSQ6_9FUNG</name>
<gene>
    <name evidence="7" type="ORF">BDA99DRAFT_607664</name>
</gene>
<feature type="compositionally biased region" description="Low complexity" evidence="5">
    <location>
        <begin position="326"/>
        <end position="348"/>
    </location>
</feature>
<protein>
    <recommendedName>
        <fullName evidence="6">GATA-type domain-containing protein</fullName>
    </recommendedName>
</protein>
<evidence type="ECO:0000313" key="8">
    <source>
        <dbReference type="Proteomes" id="UP001209540"/>
    </source>
</evidence>
<dbReference type="Pfam" id="PF00320">
    <property type="entry name" value="GATA"/>
    <property type="match status" value="1"/>
</dbReference>
<dbReference type="Proteomes" id="UP001209540">
    <property type="component" value="Unassembled WGS sequence"/>
</dbReference>
<organism evidence="7 8">
    <name type="scientific">Phascolomyces articulosus</name>
    <dbReference type="NCBI Taxonomy" id="60185"/>
    <lineage>
        <taxon>Eukaryota</taxon>
        <taxon>Fungi</taxon>
        <taxon>Fungi incertae sedis</taxon>
        <taxon>Mucoromycota</taxon>
        <taxon>Mucoromycotina</taxon>
        <taxon>Mucoromycetes</taxon>
        <taxon>Mucorales</taxon>
        <taxon>Lichtheimiaceae</taxon>
        <taxon>Phascolomyces</taxon>
    </lineage>
</organism>
<keyword evidence="1" id="KW-0479">Metal-binding</keyword>
<feature type="compositionally biased region" description="Low complexity" evidence="5">
    <location>
        <begin position="220"/>
        <end position="232"/>
    </location>
</feature>
<dbReference type="PANTHER" id="PTHR45658">
    <property type="entry name" value="GATA TRANSCRIPTION FACTOR"/>
    <property type="match status" value="1"/>
</dbReference>
<dbReference type="InterPro" id="IPR000679">
    <property type="entry name" value="Znf_GATA"/>
</dbReference>
<feature type="domain" description="GATA-type" evidence="6">
    <location>
        <begin position="257"/>
        <end position="292"/>
    </location>
</feature>
<dbReference type="PANTHER" id="PTHR45658:SF122">
    <property type="entry name" value="GATA ZINC FINGER DOMAIN-CONTAINING PROTEIN 6"/>
    <property type="match status" value="1"/>
</dbReference>
<keyword evidence="3" id="KW-0862">Zinc</keyword>
<dbReference type="PROSITE" id="PS50114">
    <property type="entry name" value="GATA_ZN_FINGER_2"/>
    <property type="match status" value="1"/>
</dbReference>
<comment type="caution">
    <text evidence="7">The sequence shown here is derived from an EMBL/GenBank/DDBJ whole genome shotgun (WGS) entry which is preliminary data.</text>
</comment>
<reference evidence="7" key="1">
    <citation type="journal article" date="2022" name="IScience">
        <title>Evolution of zygomycete secretomes and the origins of terrestrial fungal ecologies.</title>
        <authorList>
            <person name="Chang Y."/>
            <person name="Wang Y."/>
            <person name="Mondo S."/>
            <person name="Ahrendt S."/>
            <person name="Andreopoulos W."/>
            <person name="Barry K."/>
            <person name="Beard J."/>
            <person name="Benny G.L."/>
            <person name="Blankenship S."/>
            <person name="Bonito G."/>
            <person name="Cuomo C."/>
            <person name="Desiro A."/>
            <person name="Gervers K.A."/>
            <person name="Hundley H."/>
            <person name="Kuo A."/>
            <person name="LaButti K."/>
            <person name="Lang B.F."/>
            <person name="Lipzen A."/>
            <person name="O'Donnell K."/>
            <person name="Pangilinan J."/>
            <person name="Reynolds N."/>
            <person name="Sandor L."/>
            <person name="Smith M.E."/>
            <person name="Tsang A."/>
            <person name="Grigoriev I.V."/>
            <person name="Stajich J.E."/>
            <person name="Spatafora J.W."/>
        </authorList>
    </citation>
    <scope>NUCLEOTIDE SEQUENCE</scope>
    <source>
        <strain evidence="7">RSA 2281</strain>
    </source>
</reference>
<sequence length="426" mass="47713">MDISKLCTTGPVEEVEVLPSPQSTHNQYGQKLTSIAAITDQNQVVLPPIPDQYNYNTSSSSNVHAPKIRYPQITNNNNNNEPHSLVNSLSIHDLKQSSSDTMTQPPSSSYSDDIKNNNNGNSKRQYSDNDNQTPQQQQQQSNQYVPKINITDIISQCSRLCENLDRCKGQSQNELDRHDLLQSASQTARDILSSLGSLQEQQKNRHRSIMEEGSNTFIHSSNSTTETESPENVLLRRSRSDSDGSIRPRIKRRAKRSTAGQRCHSCHTTETPEWRRGPDGARTLCNACGLHYAKLLRKGSLTVQTQGFLIENGGSGNGMIGNTLTNNSNSSNNNNNNNNNGITTQQQQQKRRQPRIIQYPIIQVQAKPYTDSPSSSNRVKFVNSEITYPRDEKWRICANTPTATPTQSIPDTSPYITNRTVEIEEE</sequence>
<dbReference type="EMBL" id="JAIXMP010000027">
    <property type="protein sequence ID" value="KAI9252824.1"/>
    <property type="molecule type" value="Genomic_DNA"/>
</dbReference>
<dbReference type="SUPFAM" id="SSF57716">
    <property type="entry name" value="Glucocorticoid receptor-like (DNA-binding domain)"/>
    <property type="match status" value="1"/>
</dbReference>
<feature type="compositionally biased region" description="Polar residues" evidence="5">
    <location>
        <begin position="95"/>
        <end position="124"/>
    </location>
</feature>
<proteinExistence type="predicted"/>
<evidence type="ECO:0000256" key="1">
    <source>
        <dbReference type="ARBA" id="ARBA00022723"/>
    </source>
</evidence>
<feature type="region of interest" description="Disordered" evidence="5">
    <location>
        <begin position="320"/>
        <end position="353"/>
    </location>
</feature>
<dbReference type="CDD" id="cd00202">
    <property type="entry name" value="ZnF_GATA"/>
    <property type="match status" value="1"/>
</dbReference>
<feature type="region of interest" description="Disordered" evidence="5">
    <location>
        <begin position="202"/>
        <end position="275"/>
    </location>
</feature>
<keyword evidence="8" id="KW-1185">Reference proteome</keyword>
<dbReference type="PROSITE" id="PS00344">
    <property type="entry name" value="GATA_ZN_FINGER_1"/>
    <property type="match status" value="1"/>
</dbReference>
<dbReference type="Gene3D" id="3.30.50.10">
    <property type="entry name" value="Erythroid Transcription Factor GATA-1, subunit A"/>
    <property type="match status" value="1"/>
</dbReference>
<feature type="region of interest" description="Disordered" evidence="5">
    <location>
        <begin position="95"/>
        <end position="145"/>
    </location>
</feature>
<dbReference type="SMART" id="SM00401">
    <property type="entry name" value="ZnF_GATA"/>
    <property type="match status" value="1"/>
</dbReference>